<evidence type="ECO:0000313" key="3">
    <source>
        <dbReference type="Proteomes" id="UP000827092"/>
    </source>
</evidence>
<comment type="caution">
    <text evidence="2">The sequence shown here is derived from an EMBL/GenBank/DDBJ whole genome shotgun (WGS) entry which is preliminary data.</text>
</comment>
<keyword evidence="3" id="KW-1185">Reference proteome</keyword>
<reference evidence="2 3" key="1">
    <citation type="journal article" date="2022" name="Nat. Ecol. Evol.">
        <title>A masculinizing supergene underlies an exaggerated male reproductive morph in a spider.</title>
        <authorList>
            <person name="Hendrickx F."/>
            <person name="De Corte Z."/>
            <person name="Sonet G."/>
            <person name="Van Belleghem S.M."/>
            <person name="Kostlbacher S."/>
            <person name="Vangestel C."/>
        </authorList>
    </citation>
    <scope>NUCLEOTIDE SEQUENCE [LARGE SCALE GENOMIC DNA]</scope>
    <source>
        <strain evidence="2">W744_W776</strain>
    </source>
</reference>
<dbReference type="EMBL" id="JAFNEN010000196">
    <property type="protein sequence ID" value="KAG8190020.1"/>
    <property type="molecule type" value="Genomic_DNA"/>
</dbReference>
<name>A0AAV6UZR5_9ARAC</name>
<dbReference type="Proteomes" id="UP000827092">
    <property type="component" value="Unassembled WGS sequence"/>
</dbReference>
<evidence type="ECO:0000313" key="2">
    <source>
        <dbReference type="EMBL" id="KAG8190020.1"/>
    </source>
</evidence>
<accession>A0AAV6UZR5</accession>
<dbReference type="AlphaFoldDB" id="A0AAV6UZR5"/>
<feature type="region of interest" description="Disordered" evidence="1">
    <location>
        <begin position="1"/>
        <end position="28"/>
    </location>
</feature>
<protein>
    <submittedName>
        <fullName evidence="2">Uncharacterized protein</fullName>
    </submittedName>
</protein>
<gene>
    <name evidence="2" type="ORF">JTE90_000116</name>
</gene>
<organism evidence="2 3">
    <name type="scientific">Oedothorax gibbosus</name>
    <dbReference type="NCBI Taxonomy" id="931172"/>
    <lineage>
        <taxon>Eukaryota</taxon>
        <taxon>Metazoa</taxon>
        <taxon>Ecdysozoa</taxon>
        <taxon>Arthropoda</taxon>
        <taxon>Chelicerata</taxon>
        <taxon>Arachnida</taxon>
        <taxon>Araneae</taxon>
        <taxon>Araneomorphae</taxon>
        <taxon>Entelegynae</taxon>
        <taxon>Araneoidea</taxon>
        <taxon>Linyphiidae</taxon>
        <taxon>Erigoninae</taxon>
        <taxon>Oedothorax</taxon>
    </lineage>
</organism>
<sequence length="94" mass="10631">MKSFHNIDPATNLTPPISSGAGISHSDNIKDENKTKIYQECSSGIKTGFIFGFFCDSTPITVSVFVKFVYNIDKEIYFLLLIRNVVFSFPRSER</sequence>
<proteinExistence type="predicted"/>
<evidence type="ECO:0000256" key="1">
    <source>
        <dbReference type="SAM" id="MobiDB-lite"/>
    </source>
</evidence>